<gene>
    <name evidence="4" type="ORF">BSTOLATCC_MIC46581</name>
</gene>
<dbReference type="PANTHER" id="PTHR48106:SF18">
    <property type="entry name" value="QUINONE OXIDOREDUCTASE PIG3"/>
    <property type="match status" value="1"/>
</dbReference>
<feature type="domain" description="Enoyl reductase (ER)" evidence="3">
    <location>
        <begin position="15"/>
        <end position="327"/>
    </location>
</feature>
<evidence type="ECO:0000256" key="2">
    <source>
        <dbReference type="ARBA" id="ARBA00023002"/>
    </source>
</evidence>
<keyword evidence="5" id="KW-1185">Reference proteome</keyword>
<dbReference type="InterPro" id="IPR020843">
    <property type="entry name" value="ER"/>
</dbReference>
<accession>A0AAU9JSQ7</accession>
<protein>
    <recommendedName>
        <fullName evidence="3">Enoyl reductase (ER) domain-containing protein</fullName>
    </recommendedName>
</protein>
<comment type="caution">
    <text evidence="4">The sequence shown here is derived from an EMBL/GenBank/DDBJ whole genome shotgun (WGS) entry which is preliminary data.</text>
</comment>
<dbReference type="SUPFAM" id="SSF51735">
    <property type="entry name" value="NAD(P)-binding Rossmann-fold domains"/>
    <property type="match status" value="1"/>
</dbReference>
<dbReference type="Pfam" id="PF08240">
    <property type="entry name" value="ADH_N"/>
    <property type="match status" value="1"/>
</dbReference>
<evidence type="ECO:0000313" key="4">
    <source>
        <dbReference type="EMBL" id="CAG9328584.1"/>
    </source>
</evidence>
<keyword evidence="2" id="KW-0560">Oxidoreductase</keyword>
<dbReference type="GO" id="GO:0016651">
    <property type="term" value="F:oxidoreductase activity, acting on NAD(P)H"/>
    <property type="evidence" value="ECO:0007669"/>
    <property type="project" value="TreeGrafter"/>
</dbReference>
<evidence type="ECO:0000313" key="5">
    <source>
        <dbReference type="Proteomes" id="UP001162131"/>
    </source>
</evidence>
<dbReference type="SUPFAM" id="SSF50129">
    <property type="entry name" value="GroES-like"/>
    <property type="match status" value="1"/>
</dbReference>
<dbReference type="Proteomes" id="UP001162131">
    <property type="component" value="Unassembled WGS sequence"/>
</dbReference>
<keyword evidence="1" id="KW-0521">NADP</keyword>
<dbReference type="InterPro" id="IPR013154">
    <property type="entry name" value="ADH-like_N"/>
</dbReference>
<name>A0AAU9JSQ7_9CILI</name>
<dbReference type="Gene3D" id="3.40.50.720">
    <property type="entry name" value="NAD(P)-binding Rossmann-like Domain"/>
    <property type="match status" value="1"/>
</dbReference>
<dbReference type="SMART" id="SM00829">
    <property type="entry name" value="PKS_ER"/>
    <property type="match status" value="1"/>
</dbReference>
<reference evidence="4" key="1">
    <citation type="submission" date="2021-09" db="EMBL/GenBank/DDBJ databases">
        <authorList>
            <consortium name="AG Swart"/>
            <person name="Singh M."/>
            <person name="Singh A."/>
            <person name="Seah K."/>
            <person name="Emmerich C."/>
        </authorList>
    </citation>
    <scope>NUCLEOTIDE SEQUENCE</scope>
    <source>
        <strain evidence="4">ATCC30299</strain>
    </source>
</reference>
<dbReference type="InterPro" id="IPR013149">
    <property type="entry name" value="ADH-like_C"/>
</dbReference>
<dbReference type="Pfam" id="PF00107">
    <property type="entry name" value="ADH_zinc_N"/>
    <property type="match status" value="1"/>
</dbReference>
<sequence length="332" mass="35858">MEVQSAASVRIHAYGDFDSIVVDQVPIPELQDTQVLIRVECAPINVSDLAQALGGYQRKNIPFTLGNEGSGTVVKSGSHAYAQSLVGKRVSFIADSYGTYAEYSIASAFSVFPLKDTVTFEQGASLIVNPMTVAYMVDKLKEGNHTSVVIDAAASALGKMLIRWCKLLNITAVNLVRRQEQVDILASIGAEHIFNTSDDGWKDAAKAVTSQLGTKIGFDAIAGSATQDMLDLLAEEGVVYVYGGLSGQPAQASPMSLIGGDKTVKGLWLVNWLKVLSPERKVEVGYEIQDLIGDVLKTDYHTEVGLDGVKDAFKQYSAKKTDSKFLIRSRRA</sequence>
<dbReference type="AlphaFoldDB" id="A0AAU9JSQ7"/>
<proteinExistence type="predicted"/>
<dbReference type="EMBL" id="CAJZBQ010000046">
    <property type="protein sequence ID" value="CAG9328584.1"/>
    <property type="molecule type" value="Genomic_DNA"/>
</dbReference>
<dbReference type="GO" id="GO:0070402">
    <property type="term" value="F:NADPH binding"/>
    <property type="evidence" value="ECO:0007669"/>
    <property type="project" value="TreeGrafter"/>
</dbReference>
<organism evidence="4 5">
    <name type="scientific">Blepharisma stoltei</name>
    <dbReference type="NCBI Taxonomy" id="1481888"/>
    <lineage>
        <taxon>Eukaryota</taxon>
        <taxon>Sar</taxon>
        <taxon>Alveolata</taxon>
        <taxon>Ciliophora</taxon>
        <taxon>Postciliodesmatophora</taxon>
        <taxon>Heterotrichea</taxon>
        <taxon>Heterotrichida</taxon>
        <taxon>Blepharismidae</taxon>
        <taxon>Blepharisma</taxon>
    </lineage>
</organism>
<dbReference type="Gene3D" id="3.90.180.10">
    <property type="entry name" value="Medium-chain alcohol dehydrogenases, catalytic domain"/>
    <property type="match status" value="1"/>
</dbReference>
<evidence type="ECO:0000259" key="3">
    <source>
        <dbReference type="SMART" id="SM00829"/>
    </source>
</evidence>
<dbReference type="InterPro" id="IPR036291">
    <property type="entry name" value="NAD(P)-bd_dom_sf"/>
</dbReference>
<dbReference type="InterPro" id="IPR011032">
    <property type="entry name" value="GroES-like_sf"/>
</dbReference>
<dbReference type="PANTHER" id="PTHR48106">
    <property type="entry name" value="QUINONE OXIDOREDUCTASE PIG3-RELATED"/>
    <property type="match status" value="1"/>
</dbReference>
<evidence type="ECO:0000256" key="1">
    <source>
        <dbReference type="ARBA" id="ARBA00022857"/>
    </source>
</evidence>